<accession>M2QJ53</accession>
<gene>
    <name evidence="2" type="ORF">CERSUDRAFT_99825</name>
</gene>
<dbReference type="AlphaFoldDB" id="M2QJ53"/>
<dbReference type="Pfam" id="PF12937">
    <property type="entry name" value="F-box-like"/>
    <property type="match status" value="1"/>
</dbReference>
<dbReference type="CDD" id="cd09917">
    <property type="entry name" value="F-box_SF"/>
    <property type="match status" value="1"/>
</dbReference>
<dbReference type="InterPro" id="IPR001810">
    <property type="entry name" value="F-box_dom"/>
</dbReference>
<dbReference type="Gene3D" id="1.20.1280.50">
    <property type="match status" value="1"/>
</dbReference>
<name>M2QJ53_CERS8</name>
<protein>
    <recommendedName>
        <fullName evidence="1">F-box domain-containing protein</fullName>
    </recommendedName>
</protein>
<evidence type="ECO:0000313" key="2">
    <source>
        <dbReference type="EMBL" id="EMD32145.1"/>
    </source>
</evidence>
<reference evidence="2 3" key="1">
    <citation type="journal article" date="2012" name="Proc. Natl. Acad. Sci. U.S.A.">
        <title>Comparative genomics of Ceriporiopsis subvermispora and Phanerochaete chrysosporium provide insight into selective ligninolysis.</title>
        <authorList>
            <person name="Fernandez-Fueyo E."/>
            <person name="Ruiz-Duenas F.J."/>
            <person name="Ferreira P."/>
            <person name="Floudas D."/>
            <person name="Hibbett D.S."/>
            <person name="Canessa P."/>
            <person name="Larrondo L.F."/>
            <person name="James T.Y."/>
            <person name="Seelenfreund D."/>
            <person name="Lobos S."/>
            <person name="Polanco R."/>
            <person name="Tello M."/>
            <person name="Honda Y."/>
            <person name="Watanabe T."/>
            <person name="Watanabe T."/>
            <person name="Ryu J.S."/>
            <person name="Kubicek C.P."/>
            <person name="Schmoll M."/>
            <person name="Gaskell J."/>
            <person name="Hammel K.E."/>
            <person name="St John F.J."/>
            <person name="Vanden Wymelenberg A."/>
            <person name="Sabat G."/>
            <person name="Splinter BonDurant S."/>
            <person name="Syed K."/>
            <person name="Yadav J.S."/>
            <person name="Doddapaneni H."/>
            <person name="Subramanian V."/>
            <person name="Lavin J.L."/>
            <person name="Oguiza J.A."/>
            <person name="Perez G."/>
            <person name="Pisabarro A.G."/>
            <person name="Ramirez L."/>
            <person name="Santoyo F."/>
            <person name="Master E."/>
            <person name="Coutinho P.M."/>
            <person name="Henrissat B."/>
            <person name="Lombard V."/>
            <person name="Magnuson J.K."/>
            <person name="Kuees U."/>
            <person name="Hori C."/>
            <person name="Igarashi K."/>
            <person name="Samejima M."/>
            <person name="Held B.W."/>
            <person name="Barry K.W."/>
            <person name="LaButti K.M."/>
            <person name="Lapidus A."/>
            <person name="Lindquist E.A."/>
            <person name="Lucas S.M."/>
            <person name="Riley R."/>
            <person name="Salamov A.A."/>
            <person name="Hoffmeister D."/>
            <person name="Schwenk D."/>
            <person name="Hadar Y."/>
            <person name="Yarden O."/>
            <person name="de Vries R.P."/>
            <person name="Wiebenga A."/>
            <person name="Stenlid J."/>
            <person name="Eastwood D."/>
            <person name="Grigoriev I.V."/>
            <person name="Berka R.M."/>
            <person name="Blanchette R.A."/>
            <person name="Kersten P."/>
            <person name="Martinez A.T."/>
            <person name="Vicuna R."/>
            <person name="Cullen D."/>
        </authorList>
    </citation>
    <scope>NUCLEOTIDE SEQUENCE [LARGE SCALE GENOMIC DNA]</scope>
    <source>
        <strain evidence="2 3">B</strain>
    </source>
</reference>
<proteinExistence type="predicted"/>
<sequence length="562" mass="63147">MTMTSHYSVWNERVDFNKPPNSTVSLTDLVQLLLTRLGSETMFLTPSKLEDLESLSLCILTDVRSALNLSRPLIHRLPVEILREILSYVPYRDDDRGCDDFLTLWDSPSVQVSDCVHLMSVCRLWRNIVSDCASLWNNVRNFTPCGSLCAVRRSSPSFHIFERPGDEDAETLLHNPLNVGDLRVVYRYTLPLDYLKAPAPLLHTLVVFATSTEARQACVDGASNVLFDGHTPSLRRLALHSLNPLPQNNFANLTHVLLKKITQLDPARLLNWLAASPHISDLVFVETFCSAWDGTYPDMPPLKFLRRLVLADCLEEQFIWVIALPALTPRTAIRLDNVKLVPRGSAVPPYPAGRDIVRLALRTDGMMALSSTSGLLHQKKGEQPWFDGVHSRISLSAITEFWWLFGYSRANTASHLRQFLTSMPALETLIILGRDLPHVMAILSPTTAQYTGGPSPTVPCPHLTTLRVIISSPIWPHRYELPTSSGLARFIAARAESGHPIEHLVLESLPYEDDPPDPAKFVDGVVFEWKKHVEWASFEMTLPDVCARSAHPYWPAWSVFAE</sequence>
<feature type="domain" description="F-box" evidence="1">
    <location>
        <begin position="74"/>
        <end position="139"/>
    </location>
</feature>
<evidence type="ECO:0000313" key="3">
    <source>
        <dbReference type="Proteomes" id="UP000016930"/>
    </source>
</evidence>
<dbReference type="EMBL" id="KB445813">
    <property type="protein sequence ID" value="EMD32145.1"/>
    <property type="molecule type" value="Genomic_DNA"/>
</dbReference>
<dbReference type="Proteomes" id="UP000016930">
    <property type="component" value="Unassembled WGS sequence"/>
</dbReference>
<organism evidence="2 3">
    <name type="scientific">Ceriporiopsis subvermispora (strain B)</name>
    <name type="common">White-rot fungus</name>
    <name type="synonym">Gelatoporia subvermispora</name>
    <dbReference type="NCBI Taxonomy" id="914234"/>
    <lineage>
        <taxon>Eukaryota</taxon>
        <taxon>Fungi</taxon>
        <taxon>Dikarya</taxon>
        <taxon>Basidiomycota</taxon>
        <taxon>Agaricomycotina</taxon>
        <taxon>Agaricomycetes</taxon>
        <taxon>Polyporales</taxon>
        <taxon>Gelatoporiaceae</taxon>
        <taxon>Gelatoporia</taxon>
    </lineage>
</organism>
<dbReference type="OrthoDB" id="2746049at2759"/>
<dbReference type="STRING" id="914234.M2QJ53"/>
<dbReference type="HOGENOM" id="CLU_484834_0_0_1"/>
<evidence type="ECO:0000259" key="1">
    <source>
        <dbReference type="Pfam" id="PF12937"/>
    </source>
</evidence>
<keyword evidence="3" id="KW-1185">Reference proteome</keyword>